<dbReference type="PROSITE" id="PS00039">
    <property type="entry name" value="DEAD_ATP_HELICASE"/>
    <property type="match status" value="1"/>
</dbReference>
<keyword evidence="5 7" id="KW-0067">ATP-binding</keyword>
<dbReference type="SMART" id="SM00490">
    <property type="entry name" value="HELICc"/>
    <property type="match status" value="1"/>
</dbReference>
<dbReference type="InterPro" id="IPR014001">
    <property type="entry name" value="Helicase_ATP-bd"/>
</dbReference>
<keyword evidence="13" id="KW-1185">Reference proteome</keyword>
<evidence type="ECO:0000259" key="9">
    <source>
        <dbReference type="PROSITE" id="PS50020"/>
    </source>
</evidence>
<dbReference type="GO" id="GO:0003724">
    <property type="term" value="F:RNA helicase activity"/>
    <property type="evidence" value="ECO:0007669"/>
    <property type="project" value="UniProtKB-EC"/>
</dbReference>
<dbReference type="Pfam" id="PF00270">
    <property type="entry name" value="DEAD"/>
    <property type="match status" value="1"/>
</dbReference>
<evidence type="ECO:0000256" key="1">
    <source>
        <dbReference type="ARBA" id="ARBA00012552"/>
    </source>
</evidence>
<feature type="compositionally biased region" description="Polar residues" evidence="8">
    <location>
        <begin position="512"/>
        <end position="522"/>
    </location>
</feature>
<evidence type="ECO:0000256" key="4">
    <source>
        <dbReference type="ARBA" id="ARBA00022806"/>
    </source>
</evidence>
<dbReference type="InterPro" id="IPR036020">
    <property type="entry name" value="WW_dom_sf"/>
</dbReference>
<feature type="region of interest" description="Disordered" evidence="8">
    <location>
        <begin position="55"/>
        <end position="121"/>
    </location>
</feature>
<comment type="similarity">
    <text evidence="7">Belongs to the DEAD box helicase family.</text>
</comment>
<proteinExistence type="inferred from homology"/>
<evidence type="ECO:0000256" key="7">
    <source>
        <dbReference type="RuleBase" id="RU000492"/>
    </source>
</evidence>
<sequence length="572" mass="63315">MAASTATVSCSSSSKGRIRYAAHDPTLPKPWRGLVDSSTGYLYFWNTETNVTQYERPLPLSPPQPQQMESFCRPAGQETDNRDRDKTQESNARSVVCCRDQASEPENSGNESRSKLVPGISGAGLSPEAYRQRHDIKVIGANVPIPYMSFDSTGSGKTLGYLIPGFIHIKRLNNDARFGPTVLVLSPTRELATQIQDEAIKFGKSSLISCACLYGGAPKGPQLREIDRGVSVVIATPGRLNDILQMKRLSLGQVSYLVLDEADRMLDMGFEPQIWEIVNEIQPRRQTLMYTATWPKEVRKIAADLLVKPVQVNIGNVDELVANKAITQHIEVISSMQKRRRLEEILLSNGPSKYIVFCSTKRMCDQLAGFLDGPFGASAIHGDKPQMERDRVLNNFRSGKSPILVATDVAARGLDIKDIGFVINYDFPTGVEDYVHRIGRTGRAGATGIAYTFFCDQDAKYASDLIKILERADQKVPSELRDMVTRGGYGAKLSRWGSDSSYGHGNDDPSFRSYSQGHQDPYNTPVHRDDVITAQTSSSPSPNDDDGCYHRRRSRSRSPDKFLEAANGLEGH</sequence>
<dbReference type="Pfam" id="PF00271">
    <property type="entry name" value="Helicase_C"/>
    <property type="match status" value="1"/>
</dbReference>
<evidence type="ECO:0000256" key="2">
    <source>
        <dbReference type="ARBA" id="ARBA00022741"/>
    </source>
</evidence>
<dbReference type="GO" id="GO:0005524">
    <property type="term" value="F:ATP binding"/>
    <property type="evidence" value="ECO:0007669"/>
    <property type="project" value="UniProtKB-KW"/>
</dbReference>
<dbReference type="Gene3D" id="3.40.50.300">
    <property type="entry name" value="P-loop containing nucleotide triphosphate hydrolases"/>
    <property type="match status" value="2"/>
</dbReference>
<organism evidence="12 13">
    <name type="scientific">Vanilla planifolia</name>
    <name type="common">Vanilla</name>
    <dbReference type="NCBI Taxonomy" id="51239"/>
    <lineage>
        <taxon>Eukaryota</taxon>
        <taxon>Viridiplantae</taxon>
        <taxon>Streptophyta</taxon>
        <taxon>Embryophyta</taxon>
        <taxon>Tracheophyta</taxon>
        <taxon>Spermatophyta</taxon>
        <taxon>Magnoliopsida</taxon>
        <taxon>Liliopsida</taxon>
        <taxon>Asparagales</taxon>
        <taxon>Orchidaceae</taxon>
        <taxon>Vanilloideae</taxon>
        <taxon>Vanilleae</taxon>
        <taxon>Vanilla</taxon>
    </lineage>
</organism>
<feature type="region of interest" description="Disordered" evidence="8">
    <location>
        <begin position="498"/>
        <end position="572"/>
    </location>
</feature>
<dbReference type="InterPro" id="IPR000629">
    <property type="entry name" value="RNA-helicase_DEAD-box_CS"/>
</dbReference>
<keyword evidence="2 7" id="KW-0547">Nucleotide-binding</keyword>
<accession>A0A835RTR2</accession>
<protein>
    <recommendedName>
        <fullName evidence="1">RNA helicase</fullName>
        <ecNumber evidence="1">3.6.4.13</ecNumber>
    </recommendedName>
</protein>
<dbReference type="SMART" id="SM00456">
    <property type="entry name" value="WW"/>
    <property type="match status" value="1"/>
</dbReference>
<feature type="domain" description="Helicase C-terminal" evidence="11">
    <location>
        <begin position="325"/>
        <end position="484"/>
    </location>
</feature>
<evidence type="ECO:0000313" key="13">
    <source>
        <dbReference type="Proteomes" id="UP000636800"/>
    </source>
</evidence>
<keyword evidence="4 7" id="KW-0347">Helicase</keyword>
<dbReference type="PROSITE" id="PS01159">
    <property type="entry name" value="WW_DOMAIN_1"/>
    <property type="match status" value="1"/>
</dbReference>
<evidence type="ECO:0000256" key="6">
    <source>
        <dbReference type="ARBA" id="ARBA00022884"/>
    </source>
</evidence>
<feature type="compositionally biased region" description="Basic and acidic residues" evidence="8">
    <location>
        <begin position="79"/>
        <end position="88"/>
    </location>
</feature>
<dbReference type="Pfam" id="PF00397">
    <property type="entry name" value="WW"/>
    <property type="match status" value="1"/>
</dbReference>
<dbReference type="EC" id="3.6.4.13" evidence="1"/>
<dbReference type="PROSITE" id="PS51194">
    <property type="entry name" value="HELICASE_CTER"/>
    <property type="match status" value="1"/>
</dbReference>
<dbReference type="OrthoDB" id="8062037at2759"/>
<dbReference type="SMART" id="SM00487">
    <property type="entry name" value="DEXDc"/>
    <property type="match status" value="1"/>
</dbReference>
<dbReference type="PANTHER" id="PTHR47958">
    <property type="entry name" value="ATP-DEPENDENT RNA HELICASE DBP3"/>
    <property type="match status" value="1"/>
</dbReference>
<dbReference type="InterPro" id="IPR027417">
    <property type="entry name" value="P-loop_NTPase"/>
</dbReference>
<reference evidence="12 13" key="1">
    <citation type="journal article" date="2020" name="Nat. Food">
        <title>A phased Vanilla planifolia genome enables genetic improvement of flavour and production.</title>
        <authorList>
            <person name="Hasing T."/>
            <person name="Tang H."/>
            <person name="Brym M."/>
            <person name="Khazi F."/>
            <person name="Huang T."/>
            <person name="Chambers A.H."/>
        </authorList>
    </citation>
    <scope>NUCLEOTIDE SEQUENCE [LARGE SCALE GENOMIC DNA]</scope>
    <source>
        <tissue evidence="12">Leaf</tissue>
    </source>
</reference>
<dbReference type="SUPFAM" id="SSF52540">
    <property type="entry name" value="P-loop containing nucleoside triphosphate hydrolases"/>
    <property type="match status" value="1"/>
</dbReference>
<keyword evidence="3 7" id="KW-0378">Hydrolase</keyword>
<dbReference type="PROSITE" id="PS50020">
    <property type="entry name" value="WW_DOMAIN_2"/>
    <property type="match status" value="1"/>
</dbReference>
<gene>
    <name evidence="12" type="ORF">HPP92_001309</name>
</gene>
<evidence type="ECO:0000256" key="5">
    <source>
        <dbReference type="ARBA" id="ARBA00022840"/>
    </source>
</evidence>
<keyword evidence="6" id="KW-0694">RNA-binding</keyword>
<feature type="compositionally biased region" description="Polar residues" evidence="8">
    <location>
        <begin position="533"/>
        <end position="542"/>
    </location>
</feature>
<dbReference type="InterPro" id="IPR001650">
    <property type="entry name" value="Helicase_C-like"/>
</dbReference>
<dbReference type="GO" id="GO:0003723">
    <property type="term" value="F:RNA binding"/>
    <property type="evidence" value="ECO:0007669"/>
    <property type="project" value="UniProtKB-KW"/>
</dbReference>
<dbReference type="Gene3D" id="2.20.70.10">
    <property type="match status" value="1"/>
</dbReference>
<name>A0A835RTR2_VANPL</name>
<evidence type="ECO:0000259" key="10">
    <source>
        <dbReference type="PROSITE" id="PS51192"/>
    </source>
</evidence>
<dbReference type="AlphaFoldDB" id="A0A835RTR2"/>
<dbReference type="PROSITE" id="PS51192">
    <property type="entry name" value="HELICASE_ATP_BIND_1"/>
    <property type="match status" value="1"/>
</dbReference>
<feature type="domain" description="Helicase ATP-binding" evidence="10">
    <location>
        <begin position="138"/>
        <end position="312"/>
    </location>
</feature>
<evidence type="ECO:0000256" key="8">
    <source>
        <dbReference type="SAM" id="MobiDB-lite"/>
    </source>
</evidence>
<dbReference type="FunFam" id="3.40.50.300:FF:000008">
    <property type="entry name" value="ATP-dependent RNA helicase RhlB"/>
    <property type="match status" value="1"/>
</dbReference>
<feature type="domain" description="WW" evidence="9">
    <location>
        <begin position="25"/>
        <end position="59"/>
    </location>
</feature>
<dbReference type="Proteomes" id="UP000636800">
    <property type="component" value="Chromosome 1"/>
</dbReference>
<dbReference type="GO" id="GO:0016787">
    <property type="term" value="F:hydrolase activity"/>
    <property type="evidence" value="ECO:0007669"/>
    <property type="project" value="UniProtKB-KW"/>
</dbReference>
<dbReference type="CDD" id="cd18787">
    <property type="entry name" value="SF2_C_DEAD"/>
    <property type="match status" value="1"/>
</dbReference>
<dbReference type="InterPro" id="IPR001202">
    <property type="entry name" value="WW_dom"/>
</dbReference>
<dbReference type="SUPFAM" id="SSF51045">
    <property type="entry name" value="WW domain"/>
    <property type="match status" value="1"/>
</dbReference>
<dbReference type="CDD" id="cd00201">
    <property type="entry name" value="WW"/>
    <property type="match status" value="1"/>
</dbReference>
<evidence type="ECO:0000259" key="11">
    <source>
        <dbReference type="PROSITE" id="PS51194"/>
    </source>
</evidence>
<dbReference type="EMBL" id="JADCNL010000001">
    <property type="protein sequence ID" value="KAG0496618.1"/>
    <property type="molecule type" value="Genomic_DNA"/>
</dbReference>
<evidence type="ECO:0000256" key="3">
    <source>
        <dbReference type="ARBA" id="ARBA00022801"/>
    </source>
</evidence>
<evidence type="ECO:0000313" key="12">
    <source>
        <dbReference type="EMBL" id="KAG0496618.1"/>
    </source>
</evidence>
<comment type="caution">
    <text evidence="12">The sequence shown here is derived from an EMBL/GenBank/DDBJ whole genome shotgun (WGS) entry which is preliminary data.</text>
</comment>
<dbReference type="InterPro" id="IPR011545">
    <property type="entry name" value="DEAD/DEAH_box_helicase_dom"/>
</dbReference>